<dbReference type="EMBL" id="JRYR02000002">
    <property type="protein sequence ID" value="OHX63958.1"/>
    <property type="molecule type" value="Genomic_DNA"/>
</dbReference>
<dbReference type="Proteomes" id="UP000179797">
    <property type="component" value="Unassembled WGS sequence"/>
</dbReference>
<organism evidence="6 7">
    <name type="scientific">Flammeovirga pacifica</name>
    <dbReference type="NCBI Taxonomy" id="915059"/>
    <lineage>
        <taxon>Bacteria</taxon>
        <taxon>Pseudomonadati</taxon>
        <taxon>Bacteroidota</taxon>
        <taxon>Cytophagia</taxon>
        <taxon>Cytophagales</taxon>
        <taxon>Flammeovirgaceae</taxon>
        <taxon>Flammeovirga</taxon>
    </lineage>
</organism>
<dbReference type="AlphaFoldDB" id="A0A1S1YSG5"/>
<evidence type="ECO:0000313" key="6">
    <source>
        <dbReference type="EMBL" id="OHX63958.1"/>
    </source>
</evidence>
<sequence length="224" mass="26149">MEILILLFLFIVFIACILILPALVILIRAKRLNAQLTIEQAFSMKIRKTASDNVLKGLAIVQENNFKISLDELETLQLAGGDPYKVMEAMINYSHIKSLNFQTLLAMNLSGLDFKDAIEKNLNGQEIKFEKQAFGRFLIDYDVIYHNRIGVSQQDILKEEIEKKIYQRLLNFFMYWEGDNLFNINNYIKTNVLNNEFWDRILCVDMKSQELEINFNKKTGYNKS</sequence>
<evidence type="ECO:0000256" key="3">
    <source>
        <dbReference type="ARBA" id="ARBA00022989"/>
    </source>
</evidence>
<dbReference type="InterPro" id="IPR022853">
    <property type="entry name" value="FloA"/>
</dbReference>
<keyword evidence="2 5" id="KW-0812">Transmembrane</keyword>
<evidence type="ECO:0000256" key="1">
    <source>
        <dbReference type="ARBA" id="ARBA00022475"/>
    </source>
</evidence>
<reference evidence="6 7" key="1">
    <citation type="journal article" date="2012" name="Int. J. Syst. Evol. Microbiol.">
        <title>Flammeovirga pacifica sp. nov., isolated from deep-sea sediment.</title>
        <authorList>
            <person name="Xu H."/>
            <person name="Fu Y."/>
            <person name="Yang N."/>
            <person name="Ding Z."/>
            <person name="Lai Q."/>
            <person name="Zeng R."/>
        </authorList>
    </citation>
    <scope>NUCLEOTIDE SEQUENCE [LARGE SCALE GENOMIC DNA]</scope>
    <source>
        <strain evidence="7">DSM 24597 / LMG 26175 / WPAGA1</strain>
    </source>
</reference>
<evidence type="ECO:0000256" key="2">
    <source>
        <dbReference type="ARBA" id="ARBA00022692"/>
    </source>
</evidence>
<feature type="transmembrane region" description="Helical" evidence="5">
    <location>
        <begin position="6"/>
        <end position="27"/>
    </location>
</feature>
<keyword evidence="7" id="KW-1185">Reference proteome</keyword>
<dbReference type="Pfam" id="PF12127">
    <property type="entry name" value="FloA"/>
    <property type="match status" value="1"/>
</dbReference>
<accession>A0A1S1YSG5</accession>
<evidence type="ECO:0000256" key="4">
    <source>
        <dbReference type="ARBA" id="ARBA00023136"/>
    </source>
</evidence>
<keyword evidence="1" id="KW-1003">Cell membrane</keyword>
<dbReference type="STRING" id="915059.NH26_20320"/>
<comment type="caution">
    <text evidence="6">The sequence shown here is derived from an EMBL/GenBank/DDBJ whole genome shotgun (WGS) entry which is preliminary data.</text>
</comment>
<evidence type="ECO:0000256" key="5">
    <source>
        <dbReference type="SAM" id="Phobius"/>
    </source>
</evidence>
<evidence type="ECO:0000313" key="7">
    <source>
        <dbReference type="Proteomes" id="UP000179797"/>
    </source>
</evidence>
<keyword evidence="4 5" id="KW-0472">Membrane</keyword>
<name>A0A1S1YSG5_FLAPC</name>
<proteinExistence type="predicted"/>
<gene>
    <name evidence="6" type="ORF">NH26_20320</name>
</gene>
<protein>
    <submittedName>
        <fullName evidence="6">Uncharacterized protein</fullName>
    </submittedName>
</protein>
<keyword evidence="3 5" id="KW-1133">Transmembrane helix</keyword>